<dbReference type="OMA" id="SDMSCPK"/>
<dbReference type="GO" id="GO:0004672">
    <property type="term" value="F:protein kinase activity"/>
    <property type="evidence" value="ECO:0007669"/>
    <property type="project" value="InterPro"/>
</dbReference>
<comment type="subcellular location">
    <subcellularLocation>
        <location evidence="1">Chromosome</location>
        <location evidence="1">Centromere</location>
        <location evidence="1">Kinetochore</location>
    </subcellularLocation>
</comment>
<dbReference type="SMART" id="SM00777">
    <property type="entry name" value="Mad3_BUB1_I"/>
    <property type="match status" value="1"/>
</dbReference>
<dbReference type="InterPro" id="IPR000719">
    <property type="entry name" value="Prot_kinase_dom"/>
</dbReference>
<dbReference type="PROSITE" id="PS51489">
    <property type="entry name" value="BUB1_N"/>
    <property type="match status" value="1"/>
</dbReference>
<evidence type="ECO:0000259" key="7">
    <source>
        <dbReference type="PROSITE" id="PS51489"/>
    </source>
</evidence>
<evidence type="ECO:0000313" key="8">
    <source>
        <dbReference type="EMBL" id="BAM80520.1"/>
    </source>
</evidence>
<feature type="compositionally biased region" description="Polar residues" evidence="5">
    <location>
        <begin position="1244"/>
        <end position="1253"/>
    </location>
</feature>
<dbReference type="InterPro" id="IPR015661">
    <property type="entry name" value="Bub1/Mad3"/>
</dbReference>
<reference evidence="8 9" key="2">
    <citation type="journal article" date="2007" name="BMC Biol.">
        <title>A 100%-complete sequence reveals unusually simple genomic features in the hot-spring red alga Cyanidioschyzon merolae.</title>
        <authorList>
            <person name="Nozaki H."/>
            <person name="Takano H."/>
            <person name="Misumi O."/>
            <person name="Terasawa K."/>
            <person name="Matsuzaki M."/>
            <person name="Maruyama S."/>
            <person name="Nishida K."/>
            <person name="Yagisawa F."/>
            <person name="Yoshida Y."/>
            <person name="Fujiwara T."/>
            <person name="Takio S."/>
            <person name="Tamura K."/>
            <person name="Chung S.J."/>
            <person name="Nakamura S."/>
            <person name="Kuroiwa H."/>
            <person name="Tanaka K."/>
            <person name="Sato N."/>
            <person name="Kuroiwa T."/>
        </authorList>
    </citation>
    <scope>NUCLEOTIDE SEQUENCE [LARGE SCALE GENOMIC DNA]</scope>
    <source>
        <strain evidence="8 9">10D</strain>
    </source>
</reference>
<evidence type="ECO:0000256" key="4">
    <source>
        <dbReference type="ARBA" id="ARBA00023328"/>
    </source>
</evidence>
<dbReference type="GO" id="GO:0007094">
    <property type="term" value="P:mitotic spindle assembly checkpoint signaling"/>
    <property type="evidence" value="ECO:0007669"/>
    <property type="project" value="InterPro"/>
</dbReference>
<dbReference type="KEGG" id="cme:CYME_CMK144C"/>
<feature type="region of interest" description="Disordered" evidence="5">
    <location>
        <begin position="419"/>
        <end position="446"/>
    </location>
</feature>
<feature type="region of interest" description="Disordered" evidence="5">
    <location>
        <begin position="1182"/>
        <end position="1206"/>
    </location>
</feature>
<dbReference type="OrthoDB" id="248495at2759"/>
<dbReference type="STRING" id="280699.M1V5E3"/>
<feature type="region of interest" description="Disordered" evidence="5">
    <location>
        <begin position="1379"/>
        <end position="1416"/>
    </location>
</feature>
<dbReference type="PROSITE" id="PS50011">
    <property type="entry name" value="PROTEIN_KINASE_DOM"/>
    <property type="match status" value="1"/>
</dbReference>
<feature type="region of interest" description="Disordered" evidence="5">
    <location>
        <begin position="741"/>
        <end position="797"/>
    </location>
</feature>
<dbReference type="EMBL" id="AP006493">
    <property type="protein sequence ID" value="BAM80520.1"/>
    <property type="molecule type" value="Genomic_DNA"/>
</dbReference>
<feature type="region of interest" description="Disordered" evidence="5">
    <location>
        <begin position="893"/>
        <end position="944"/>
    </location>
</feature>
<dbReference type="Gene3D" id="1.10.510.10">
    <property type="entry name" value="Transferase(Phosphotransferase) domain 1"/>
    <property type="match status" value="1"/>
</dbReference>
<feature type="region of interest" description="Disordered" evidence="5">
    <location>
        <begin position="1323"/>
        <end position="1342"/>
    </location>
</feature>
<keyword evidence="9" id="KW-1185">Reference proteome</keyword>
<dbReference type="eggNOG" id="KOG1166">
    <property type="taxonomic scope" value="Eukaryota"/>
</dbReference>
<feature type="compositionally biased region" description="Basic and acidic residues" evidence="5">
    <location>
        <begin position="893"/>
        <end position="903"/>
    </location>
</feature>
<dbReference type="PANTHER" id="PTHR14030">
    <property type="entry name" value="MITOTIC CHECKPOINT SERINE/THREONINE-PROTEIN KINASE BUB1"/>
    <property type="match status" value="1"/>
</dbReference>
<feature type="compositionally biased region" description="Acidic residues" evidence="5">
    <location>
        <begin position="508"/>
        <end position="518"/>
    </location>
</feature>
<name>M1V5E3_CYAM1</name>
<feature type="region of interest" description="Disordered" evidence="5">
    <location>
        <begin position="1230"/>
        <end position="1284"/>
    </location>
</feature>
<proteinExistence type="predicted"/>
<feature type="compositionally biased region" description="Basic and acidic residues" evidence="5">
    <location>
        <begin position="563"/>
        <end position="572"/>
    </location>
</feature>
<reference evidence="8 9" key="1">
    <citation type="journal article" date="2004" name="Nature">
        <title>Genome sequence of the ultrasmall unicellular red alga Cyanidioschyzon merolae 10D.</title>
        <authorList>
            <person name="Matsuzaki M."/>
            <person name="Misumi O."/>
            <person name="Shin-i T."/>
            <person name="Maruyama S."/>
            <person name="Takahara M."/>
            <person name="Miyagishima S."/>
            <person name="Mori T."/>
            <person name="Nishida K."/>
            <person name="Yagisawa F."/>
            <person name="Nishida K."/>
            <person name="Yoshida Y."/>
            <person name="Nishimura Y."/>
            <person name="Nakao S."/>
            <person name="Kobayashi T."/>
            <person name="Momoyama Y."/>
            <person name="Higashiyama T."/>
            <person name="Minoda A."/>
            <person name="Sano M."/>
            <person name="Nomoto H."/>
            <person name="Oishi K."/>
            <person name="Hayashi H."/>
            <person name="Ohta F."/>
            <person name="Nishizaka S."/>
            <person name="Haga S."/>
            <person name="Miura S."/>
            <person name="Morishita T."/>
            <person name="Kabeya Y."/>
            <person name="Terasawa K."/>
            <person name="Suzuki Y."/>
            <person name="Ishii Y."/>
            <person name="Asakawa S."/>
            <person name="Takano H."/>
            <person name="Ohta N."/>
            <person name="Kuroiwa H."/>
            <person name="Tanaka K."/>
            <person name="Shimizu N."/>
            <person name="Sugano S."/>
            <person name="Sato N."/>
            <person name="Nozaki H."/>
            <person name="Ogasawara N."/>
            <person name="Kohara Y."/>
            <person name="Kuroiwa T."/>
        </authorList>
    </citation>
    <scope>NUCLEOTIDE SEQUENCE [LARGE SCALE GENOMIC DNA]</scope>
    <source>
        <strain evidence="8 9">10D</strain>
    </source>
</reference>
<dbReference type="GO" id="GO:0000776">
    <property type="term" value="C:kinetochore"/>
    <property type="evidence" value="ECO:0007669"/>
    <property type="project" value="UniProtKB-KW"/>
</dbReference>
<feature type="compositionally biased region" description="Polar residues" evidence="5">
    <location>
        <begin position="373"/>
        <end position="382"/>
    </location>
</feature>
<feature type="domain" description="BUB1 N-terminal" evidence="7">
    <location>
        <begin position="136"/>
        <end position="305"/>
    </location>
</feature>
<evidence type="ECO:0000256" key="2">
    <source>
        <dbReference type="ARBA" id="ARBA00022454"/>
    </source>
</evidence>
<protein>
    <recommendedName>
        <fullName evidence="10">BUB1 N-terminal domain-containing protein</fullName>
    </recommendedName>
</protein>
<feature type="compositionally biased region" description="Polar residues" evidence="5">
    <location>
        <begin position="1000"/>
        <end position="1010"/>
    </location>
</feature>
<evidence type="ECO:0008006" key="10">
    <source>
        <dbReference type="Google" id="ProtNLM"/>
    </source>
</evidence>
<accession>M1V5E3</accession>
<feature type="compositionally biased region" description="Polar residues" evidence="5">
    <location>
        <begin position="1402"/>
        <end position="1411"/>
    </location>
</feature>
<keyword evidence="3" id="KW-0995">Kinetochore</keyword>
<feature type="compositionally biased region" description="Basic and acidic residues" evidence="5">
    <location>
        <begin position="773"/>
        <end position="790"/>
    </location>
</feature>
<feature type="compositionally biased region" description="Polar residues" evidence="5">
    <location>
        <begin position="574"/>
        <end position="585"/>
    </location>
</feature>
<feature type="compositionally biased region" description="Low complexity" evidence="5">
    <location>
        <begin position="1230"/>
        <end position="1241"/>
    </location>
</feature>
<keyword evidence="2" id="KW-0158">Chromosome</keyword>
<feature type="domain" description="Protein kinase" evidence="6">
    <location>
        <begin position="1513"/>
        <end position="1893"/>
    </location>
</feature>
<feature type="compositionally biased region" description="Low complexity" evidence="5">
    <location>
        <begin position="1024"/>
        <end position="1045"/>
    </location>
</feature>
<organism evidence="8 9">
    <name type="scientific">Cyanidioschyzon merolae (strain NIES-3377 / 10D)</name>
    <name type="common">Unicellular red alga</name>
    <dbReference type="NCBI Taxonomy" id="280699"/>
    <lineage>
        <taxon>Eukaryota</taxon>
        <taxon>Rhodophyta</taxon>
        <taxon>Bangiophyceae</taxon>
        <taxon>Cyanidiales</taxon>
        <taxon>Cyanidiaceae</taxon>
        <taxon>Cyanidioschyzon</taxon>
    </lineage>
</organism>
<evidence type="ECO:0000256" key="5">
    <source>
        <dbReference type="SAM" id="MobiDB-lite"/>
    </source>
</evidence>
<dbReference type="InterPro" id="IPR013212">
    <property type="entry name" value="Mad3/Bub1_I"/>
</dbReference>
<dbReference type="HOGENOM" id="CLU_234724_0_0_1"/>
<feature type="compositionally biased region" description="Polar residues" evidence="5">
    <location>
        <begin position="1146"/>
        <end position="1165"/>
    </location>
</feature>
<feature type="compositionally biased region" description="Polar residues" evidence="5">
    <location>
        <begin position="419"/>
        <end position="432"/>
    </location>
</feature>
<dbReference type="Proteomes" id="UP000007014">
    <property type="component" value="Chromosome 11"/>
</dbReference>
<dbReference type="Gramene" id="CMK144CT">
    <property type="protein sequence ID" value="CMK144CT"/>
    <property type="gene ID" value="CMK144C"/>
</dbReference>
<dbReference type="InterPro" id="IPR011009">
    <property type="entry name" value="Kinase-like_dom_sf"/>
</dbReference>
<feature type="compositionally biased region" description="Low complexity" evidence="5">
    <location>
        <begin position="1269"/>
        <end position="1284"/>
    </location>
</feature>
<feature type="region of interest" description="Disordered" evidence="5">
    <location>
        <begin position="79"/>
        <end position="127"/>
    </location>
</feature>
<feature type="compositionally biased region" description="Polar residues" evidence="5">
    <location>
        <begin position="324"/>
        <end position="347"/>
    </location>
</feature>
<evidence type="ECO:0000256" key="3">
    <source>
        <dbReference type="ARBA" id="ARBA00022838"/>
    </source>
</evidence>
<feature type="region of interest" description="Disordered" evidence="5">
    <location>
        <begin position="1146"/>
        <end position="1167"/>
    </location>
</feature>
<feature type="region of interest" description="Disordered" evidence="5">
    <location>
        <begin position="508"/>
        <end position="662"/>
    </location>
</feature>
<feature type="region of interest" description="Disordered" evidence="5">
    <location>
        <begin position="294"/>
        <end position="405"/>
    </location>
</feature>
<feature type="region of interest" description="Disordered" evidence="5">
    <location>
        <begin position="959"/>
        <end position="1071"/>
    </location>
</feature>
<sequence length="1954" mass="212137">MQPVWETSKENVQPIKPGRSLRRLEAALGAAASEQRAPEGLDARVPGHDLDGVHVHLGRDFPSTRSKVEDSLSAKVKRQAKAISGGLNEGSNTTDREQRAPLTATVEKGGVAHARSPGTQRCTSSAGSDLETTIEWWEQRTSRAVEESPADPLAIWIAYIRWRQEAFPSEGPRSQLATVMETALRKFGPATSDPYLEQYIEQYRNDSRYVRLWVQYADLCPDPTEIFLYMRAQNIGQCLALFYEAFASVLEAKHQFAMADRCYAEGIERGAAPLDRLHRRHEEFQARMMRRLERQRRAQQHAGPLRHGDSDAGGTVPVRHTLRGGQQPTGLGGNTAQSTDIPRSALSSLREPDASTRGGQPYSRRSASAEAHANTSAWNETQGLRRHDSQTGAWEPRGSHVNAASMSERPGRSFVVHADSSQLTEQSTSAASAQLPERPGESGMPTDGLRFPSVAAGKRENQGRIQPWNGVHLIQDNEARFQHQRAMNAALVPHDQRRTLAFTVYVDEDEEEQEEQEEQQQLHTASDARSLPHTFDVAAPSTDPTRSAERRSSSGRSSTGMKHASERAEHTESPFVSGSSRSGAQLHTPLRTENLATSRHVVARSDSVQEPECSVALRNTPISSQPGAQRTGETRAMSLSPPFSPSPSPPSSSASSGQRLNSEQLQVCSPTLHTRQAMADIESMFNEPLHFEFEETRVLREMTKSDPAKATPTAGAWQQVNDSLRSPLIVEADENTPCLATSAPTREAEARVHGSSGAQSRMLDSSFDADASDSDKENCLDSARKTESRSQRPVYPRSSLATGGVLVERCLPSPTDADFIDVEEDFTVDNERAWETADPKRSVLESTAEAVAAVEQALVPAMQFQCSLATRPSPGMRREVAESAACSLHAETMRGAKSSEERPQCFPTSDALDNDNASCRQELSIPDNRSFEAAPKSPSSMRPKEALVIGQCLLDADTAPHRSVLPPGHGQSPQAARLEDPATETAAQGASHSPDVLQRSPASTHQQLDAQNREQVARSRTGSPGALLTSTTAPASPAAESMPLPDSRSPEQHMAALQPPTPPLPSTSSSLSCSAMHQLFQPVLRTPEREAFLCEMEESTSSNASLMNPADLCNAHVQSDAWYLDLTTDSPLGTAATSKETCNATCASHGKGTQSQERSPGSPSSDCIPFLAKDMTVALLDGIGSMPSGSQAVPQPPARAQVESSNADATGALDNMSAESLQADAAVNGTATATGTGTSDTVNEDNTANTTPSSRERAASASLCEDETASSAAASARSDSEADAAQAAYSTDTLRSAAQTHEVPLRHPLWALAGTDQLLCSAPLSPIPEGHEEASSTLSSSLSSPCQHAAAVQEGTASCAASPGLSPLAARSSTGSACSAQSTARQRQANGTIWGTPKAASGNWTSNTESPSVDALHEQHSDTLVLRPFALTFREQEEAWLSEHLQRTKPCDQFVLANTLELEEHTSCNVRITKPQSRSECWYVRSVLSVSNDCTQGHMQSSSAGKSSPAVYYLVERILGTNEEDTKRRRRRISLPACSEKSTRSAARTALERVFFECGPRSSSSSSSSSKASLLFQPMRRAKATNRMLLVLKEQPIGAARWECVVLQRLHEASAASDGCCEDPILTRLPRVETLYEAPDTQSAYTILGQVPPWGTLGDLLDLVRTPGYVERPHPHDVAMTGPLDNNNNNNNNSFYDYNYNYRHGGLDPAFVAFVASELLQLLLFVHRQLIMHWHIRPESLWLVPGDSALAPRILLSDWQHALDLRVLTLLQRGPEAEALAAEAKCRGGWVPRAFRCLAMEQPQQPWAFDVDLAAVGSTLWQLLGHQGPPARLAPMNQTDLVRYLESRSCNELPPSDGVTAWIEPVVGALAGCPSRSSSESVSLCSLIQERFIEPVCSAHWKRICERARSYAWLLMAVRQERTPKRSDDAVVERQRTARATLSAAPSRYRRTSV</sequence>
<evidence type="ECO:0000313" key="9">
    <source>
        <dbReference type="Proteomes" id="UP000007014"/>
    </source>
</evidence>
<dbReference type="Gene3D" id="1.25.40.430">
    <property type="match status" value="1"/>
</dbReference>
<feature type="compositionally biased region" description="Polar residues" evidence="5">
    <location>
        <begin position="1379"/>
        <end position="1393"/>
    </location>
</feature>
<dbReference type="RefSeq" id="XP_005536556.1">
    <property type="nucleotide sequence ID" value="XM_005536499.1"/>
</dbReference>
<dbReference type="GO" id="GO:0005524">
    <property type="term" value="F:ATP binding"/>
    <property type="evidence" value="ECO:0007669"/>
    <property type="project" value="InterPro"/>
</dbReference>
<dbReference type="Pfam" id="PF08311">
    <property type="entry name" value="Mad3_BUB1_I"/>
    <property type="match status" value="1"/>
</dbReference>
<keyword evidence="4" id="KW-0137">Centromere</keyword>
<dbReference type="SUPFAM" id="SSF56112">
    <property type="entry name" value="Protein kinase-like (PK-like)"/>
    <property type="match status" value="1"/>
</dbReference>
<evidence type="ECO:0000259" key="6">
    <source>
        <dbReference type="PROSITE" id="PS50011"/>
    </source>
</evidence>
<dbReference type="GeneID" id="16994518"/>
<feature type="compositionally biased region" description="Polar residues" evidence="5">
    <location>
        <begin position="117"/>
        <end position="127"/>
    </location>
</feature>
<evidence type="ECO:0000256" key="1">
    <source>
        <dbReference type="ARBA" id="ARBA00004629"/>
    </source>
</evidence>
<gene>
    <name evidence="8" type="ORF">CYME_CMK144C</name>
</gene>